<evidence type="ECO:0000256" key="1">
    <source>
        <dbReference type="SAM" id="SignalP"/>
    </source>
</evidence>
<accession>A0A7W8AJL4</accession>
<keyword evidence="3" id="KW-1185">Reference proteome</keyword>
<feature type="signal peptide" evidence="1">
    <location>
        <begin position="1"/>
        <end position="21"/>
    </location>
</feature>
<proteinExistence type="predicted"/>
<dbReference type="RefSeq" id="WP_151159605.1">
    <property type="nucleotide sequence ID" value="NZ_JACHIL010000003.1"/>
</dbReference>
<comment type="caution">
    <text evidence="2">The sequence shown here is derived from an EMBL/GenBank/DDBJ whole genome shotgun (WGS) entry which is preliminary data.</text>
</comment>
<organism evidence="2 3">
    <name type="scientific">Pseudochrobactrum saccharolyticum</name>
    <dbReference type="NCBI Taxonomy" id="354352"/>
    <lineage>
        <taxon>Bacteria</taxon>
        <taxon>Pseudomonadati</taxon>
        <taxon>Pseudomonadota</taxon>
        <taxon>Alphaproteobacteria</taxon>
        <taxon>Hyphomicrobiales</taxon>
        <taxon>Brucellaceae</taxon>
        <taxon>Pseudochrobactrum</taxon>
    </lineage>
</organism>
<dbReference type="EMBL" id="JACHIL010000003">
    <property type="protein sequence ID" value="MBB5091582.1"/>
    <property type="molecule type" value="Genomic_DNA"/>
</dbReference>
<feature type="chain" id="PRO_5030977104" description="DUF3551 domain-containing protein" evidence="1">
    <location>
        <begin position="22"/>
        <end position="66"/>
    </location>
</feature>
<dbReference type="AlphaFoldDB" id="A0A7W8AJL4"/>
<protein>
    <recommendedName>
        <fullName evidence="4">DUF3551 domain-containing protein</fullName>
    </recommendedName>
</protein>
<reference evidence="2 3" key="1">
    <citation type="submission" date="2020-08" db="EMBL/GenBank/DDBJ databases">
        <title>Genomic Encyclopedia of Type Strains, Phase IV (KMG-IV): sequencing the most valuable type-strain genomes for metagenomic binning, comparative biology and taxonomic classification.</title>
        <authorList>
            <person name="Goeker M."/>
        </authorList>
    </citation>
    <scope>NUCLEOTIDE SEQUENCE [LARGE SCALE GENOMIC DNA]</scope>
    <source>
        <strain evidence="2 3">DSM 25620</strain>
    </source>
</reference>
<evidence type="ECO:0000313" key="3">
    <source>
        <dbReference type="Proteomes" id="UP000531231"/>
    </source>
</evidence>
<gene>
    <name evidence="2" type="ORF">HNQ68_002123</name>
</gene>
<evidence type="ECO:0000313" key="2">
    <source>
        <dbReference type="EMBL" id="MBB5091582.1"/>
    </source>
</evidence>
<dbReference type="Proteomes" id="UP000531231">
    <property type="component" value="Unassembled WGS sequence"/>
</dbReference>
<keyword evidence="1" id="KW-0732">Signal</keyword>
<sequence length="66" mass="7370">MKTYKYLALLFMLSIPAAALAQSEDNREAQRAQICLSKALQECSSTSGFLSRVDCQIQSYKNCMLS</sequence>
<name>A0A7W8AJL4_9HYPH</name>
<evidence type="ECO:0008006" key="4">
    <source>
        <dbReference type="Google" id="ProtNLM"/>
    </source>
</evidence>